<feature type="domain" description="Dimethylamine monooxygenase subunit DmmA-like C-terminal" evidence="7">
    <location>
        <begin position="130"/>
        <end position="173"/>
    </location>
</feature>
<evidence type="ECO:0000256" key="3">
    <source>
        <dbReference type="ARBA" id="ARBA00022723"/>
    </source>
</evidence>
<keyword evidence="10" id="KW-1185">Reference proteome</keyword>
<keyword evidence="1" id="KW-0285">Flavoprotein</keyword>
<keyword evidence="4" id="KW-0560">Oxidoreductase</keyword>
<evidence type="ECO:0000256" key="2">
    <source>
        <dbReference type="ARBA" id="ARBA00022714"/>
    </source>
</evidence>
<dbReference type="Pfam" id="PF22290">
    <property type="entry name" value="DmmA-like_N"/>
    <property type="match status" value="1"/>
</dbReference>
<evidence type="ECO:0000313" key="10">
    <source>
        <dbReference type="Proteomes" id="UP001055039"/>
    </source>
</evidence>
<evidence type="ECO:0000256" key="1">
    <source>
        <dbReference type="ARBA" id="ARBA00022630"/>
    </source>
</evidence>
<keyword evidence="5" id="KW-0408">Iron</keyword>
<evidence type="ECO:0000256" key="6">
    <source>
        <dbReference type="ARBA" id="ARBA00023014"/>
    </source>
</evidence>
<feature type="domain" description="Dimethylamine monooxygenase subunit DmmA-like N-terminal" evidence="8">
    <location>
        <begin position="5"/>
        <end position="119"/>
    </location>
</feature>
<dbReference type="NCBIfam" id="NF041259">
    <property type="entry name" value="mono_DmmA_fam"/>
    <property type="match status" value="1"/>
</dbReference>
<accession>A0ABQ4UP47</accession>
<name>A0ABQ4UP47_9HYPH</name>
<evidence type="ECO:0000256" key="4">
    <source>
        <dbReference type="ARBA" id="ARBA00023002"/>
    </source>
</evidence>
<protein>
    <submittedName>
        <fullName evidence="9">Uncharacterized protein</fullName>
    </submittedName>
</protein>
<evidence type="ECO:0000259" key="7">
    <source>
        <dbReference type="Pfam" id="PF22289"/>
    </source>
</evidence>
<dbReference type="InterPro" id="IPR048037">
    <property type="entry name" value="DmmA-like_C"/>
</dbReference>
<comment type="caution">
    <text evidence="9">The sequence shown here is derived from an EMBL/GenBank/DDBJ whole genome shotgun (WGS) entry which is preliminary data.</text>
</comment>
<proteinExistence type="predicted"/>
<sequence length="191" mass="21302">MSDQGIKSRPIYEQLRIDPSGLRHLLVADAPSYPIEPLVAEAAELEVWTVVPRDSEGVIGAFAQEGRRNFRSSQHLLERLAHRLDNEHMGLRLYAAGREAFLWDVYGAAQRAGMGKQEVFLSHHGSKARRVHCVHCRTFNDGVSTTIVRCDGCGAHLFVRDHFSRRLSAFMGVKVDAEVPGDVPPAEQAYL</sequence>
<dbReference type="Proteomes" id="UP001055039">
    <property type="component" value="Unassembled WGS sequence"/>
</dbReference>
<dbReference type="RefSeq" id="WP_108943209.1">
    <property type="nucleotide sequence ID" value="NZ_BAAADH010000099.1"/>
</dbReference>
<gene>
    <name evidence="9" type="ORF">LNAOJCKE_5093</name>
</gene>
<reference evidence="9" key="1">
    <citation type="journal article" date="2021" name="Front. Microbiol.">
        <title>Comprehensive Comparative Genomics and Phenotyping of Methylobacterium Species.</title>
        <authorList>
            <person name="Alessa O."/>
            <person name="Ogura Y."/>
            <person name="Fujitani Y."/>
            <person name="Takami H."/>
            <person name="Hayashi T."/>
            <person name="Sahin N."/>
            <person name="Tani A."/>
        </authorList>
    </citation>
    <scope>NUCLEOTIDE SEQUENCE</scope>
    <source>
        <strain evidence="9">NBRC 15686</strain>
    </source>
</reference>
<dbReference type="Pfam" id="PF22289">
    <property type="entry name" value="DmmA-like_C"/>
    <property type="match status" value="1"/>
</dbReference>
<dbReference type="InterPro" id="IPR054582">
    <property type="entry name" value="DmmA-like_N"/>
</dbReference>
<keyword evidence="2" id="KW-0001">2Fe-2S</keyword>
<keyword evidence="3" id="KW-0479">Metal-binding</keyword>
<keyword evidence="6" id="KW-0411">Iron-sulfur</keyword>
<organism evidence="9 10">
    <name type="scientific">Methylorubrum aminovorans</name>
    <dbReference type="NCBI Taxonomy" id="269069"/>
    <lineage>
        <taxon>Bacteria</taxon>
        <taxon>Pseudomonadati</taxon>
        <taxon>Pseudomonadota</taxon>
        <taxon>Alphaproteobacteria</taxon>
        <taxon>Hyphomicrobiales</taxon>
        <taxon>Methylobacteriaceae</taxon>
        <taxon>Methylorubrum</taxon>
    </lineage>
</organism>
<evidence type="ECO:0000313" key="9">
    <source>
        <dbReference type="EMBL" id="GJE67860.1"/>
    </source>
</evidence>
<evidence type="ECO:0000259" key="8">
    <source>
        <dbReference type="Pfam" id="PF22290"/>
    </source>
</evidence>
<evidence type="ECO:0000256" key="5">
    <source>
        <dbReference type="ARBA" id="ARBA00023004"/>
    </source>
</evidence>
<dbReference type="EMBL" id="BPRC01000035">
    <property type="protein sequence ID" value="GJE67860.1"/>
    <property type="molecule type" value="Genomic_DNA"/>
</dbReference>
<reference evidence="9" key="2">
    <citation type="submission" date="2021-08" db="EMBL/GenBank/DDBJ databases">
        <authorList>
            <person name="Tani A."/>
            <person name="Ola A."/>
            <person name="Ogura Y."/>
            <person name="Katsura K."/>
            <person name="Hayashi T."/>
        </authorList>
    </citation>
    <scope>NUCLEOTIDE SEQUENCE</scope>
    <source>
        <strain evidence="9">NBRC 15686</strain>
    </source>
</reference>